<dbReference type="InterPro" id="IPR037523">
    <property type="entry name" value="VOC_core"/>
</dbReference>
<dbReference type="PROSITE" id="PS51819">
    <property type="entry name" value="VOC"/>
    <property type="match status" value="1"/>
</dbReference>
<dbReference type="Gene3D" id="3.30.720.120">
    <property type="match status" value="1"/>
</dbReference>
<evidence type="ECO:0000313" key="2">
    <source>
        <dbReference type="EMBL" id="GAA4771480.1"/>
    </source>
</evidence>
<reference evidence="3" key="1">
    <citation type="journal article" date="2019" name="Int. J. Syst. Evol. Microbiol.">
        <title>The Global Catalogue of Microorganisms (GCM) 10K type strain sequencing project: providing services to taxonomists for standard genome sequencing and annotation.</title>
        <authorList>
            <consortium name="The Broad Institute Genomics Platform"/>
            <consortium name="The Broad Institute Genome Sequencing Center for Infectious Disease"/>
            <person name="Wu L."/>
            <person name="Ma J."/>
        </authorList>
    </citation>
    <scope>NUCLEOTIDE SEQUENCE [LARGE SCALE GENOMIC DNA]</scope>
    <source>
        <strain evidence="3">JCM 18324</strain>
    </source>
</reference>
<evidence type="ECO:0000259" key="1">
    <source>
        <dbReference type="PROSITE" id="PS51819"/>
    </source>
</evidence>
<dbReference type="PANTHER" id="PTHR34109">
    <property type="entry name" value="BNAUNNG04460D PROTEIN-RELATED"/>
    <property type="match status" value="1"/>
</dbReference>
<dbReference type="PANTHER" id="PTHR34109:SF1">
    <property type="entry name" value="VOC DOMAIN-CONTAINING PROTEIN"/>
    <property type="match status" value="1"/>
</dbReference>
<proteinExistence type="predicted"/>
<organism evidence="2 3">
    <name type="scientific">Streptomyces sanyensis</name>
    <dbReference type="NCBI Taxonomy" id="568869"/>
    <lineage>
        <taxon>Bacteria</taxon>
        <taxon>Bacillati</taxon>
        <taxon>Actinomycetota</taxon>
        <taxon>Actinomycetes</taxon>
        <taxon>Kitasatosporales</taxon>
        <taxon>Streptomycetaceae</taxon>
        <taxon>Streptomyces</taxon>
    </lineage>
</organism>
<dbReference type="Proteomes" id="UP001501147">
    <property type="component" value="Unassembled WGS sequence"/>
</dbReference>
<dbReference type="SUPFAM" id="SSF54593">
    <property type="entry name" value="Glyoxalase/Bleomycin resistance protein/Dihydroxybiphenyl dioxygenase"/>
    <property type="match status" value="1"/>
</dbReference>
<dbReference type="Pfam" id="PF00903">
    <property type="entry name" value="Glyoxalase"/>
    <property type="match status" value="1"/>
</dbReference>
<dbReference type="InterPro" id="IPR029068">
    <property type="entry name" value="Glyas_Bleomycin-R_OHBP_Dase"/>
</dbReference>
<feature type="domain" description="VOC" evidence="1">
    <location>
        <begin position="1"/>
        <end position="123"/>
    </location>
</feature>
<keyword evidence="3" id="KW-1185">Reference proteome</keyword>
<evidence type="ECO:0000313" key="3">
    <source>
        <dbReference type="Proteomes" id="UP001501147"/>
    </source>
</evidence>
<name>A0ABP9A268_9ACTN</name>
<sequence length="131" mass="14157">MAAIPYVKYENVARALEWLSAAFGFTEERRYAHDDGAVFHAEMLTPQGDPVYLAGPGGDYRSPGATGHRSAMASIDVEDVEAVFARAGKAGATVAFPPTDTPQGLRVCKVEDHEGHEWFFSQRLKEAGDAA</sequence>
<protein>
    <submittedName>
        <fullName evidence="2">Glyoxalase</fullName>
    </submittedName>
</protein>
<dbReference type="EMBL" id="BAABJV010000003">
    <property type="protein sequence ID" value="GAA4771480.1"/>
    <property type="molecule type" value="Genomic_DNA"/>
</dbReference>
<dbReference type="RefSeq" id="WP_345611908.1">
    <property type="nucleotide sequence ID" value="NZ_BAABJV010000003.1"/>
</dbReference>
<comment type="caution">
    <text evidence="2">The sequence shown here is derived from an EMBL/GenBank/DDBJ whole genome shotgun (WGS) entry which is preliminary data.</text>
</comment>
<accession>A0ABP9A268</accession>
<gene>
    <name evidence="2" type="ORF">GCM10023329_18500</name>
</gene>
<dbReference type="Gene3D" id="3.30.720.110">
    <property type="match status" value="1"/>
</dbReference>
<dbReference type="InterPro" id="IPR004360">
    <property type="entry name" value="Glyas_Fos-R_dOase_dom"/>
</dbReference>